<reference evidence="2" key="1">
    <citation type="submission" date="2025-08" db="UniProtKB">
        <authorList>
            <consortium name="Ensembl"/>
        </authorList>
    </citation>
    <scope>IDENTIFICATION</scope>
</reference>
<feature type="transmembrane region" description="Helical" evidence="1">
    <location>
        <begin position="85"/>
        <end position="103"/>
    </location>
</feature>
<dbReference type="AlphaFoldDB" id="A0A8C4Q0H4"/>
<proteinExistence type="predicted"/>
<keyword evidence="1" id="KW-1133">Transmembrane helix</keyword>
<organism evidence="2 3">
    <name type="scientific">Eptatretus burgeri</name>
    <name type="common">Inshore hagfish</name>
    <dbReference type="NCBI Taxonomy" id="7764"/>
    <lineage>
        <taxon>Eukaryota</taxon>
        <taxon>Metazoa</taxon>
        <taxon>Chordata</taxon>
        <taxon>Craniata</taxon>
        <taxon>Vertebrata</taxon>
        <taxon>Cyclostomata</taxon>
        <taxon>Myxini</taxon>
        <taxon>Myxiniformes</taxon>
        <taxon>Myxinidae</taxon>
        <taxon>Eptatretinae</taxon>
        <taxon>Eptatretus</taxon>
    </lineage>
</organism>
<keyword evidence="1" id="KW-0472">Membrane</keyword>
<dbReference type="Proteomes" id="UP000694388">
    <property type="component" value="Unplaced"/>
</dbReference>
<keyword evidence="1" id="KW-0812">Transmembrane</keyword>
<reference evidence="2" key="2">
    <citation type="submission" date="2025-09" db="UniProtKB">
        <authorList>
            <consortium name="Ensembl"/>
        </authorList>
    </citation>
    <scope>IDENTIFICATION</scope>
</reference>
<dbReference type="GO" id="GO:0016020">
    <property type="term" value="C:membrane"/>
    <property type="evidence" value="ECO:0007669"/>
    <property type="project" value="TreeGrafter"/>
</dbReference>
<dbReference type="GO" id="GO:0050982">
    <property type="term" value="P:detection of mechanical stimulus"/>
    <property type="evidence" value="ECO:0007669"/>
    <property type="project" value="TreeGrafter"/>
</dbReference>
<dbReference type="PANTHER" id="PTHR10877">
    <property type="entry name" value="POLYCYSTIN FAMILY MEMBER"/>
    <property type="match status" value="1"/>
</dbReference>
<dbReference type="PANTHER" id="PTHR10877:SF194">
    <property type="entry name" value="LOCATION OF VULVA DEFECTIVE 1"/>
    <property type="match status" value="1"/>
</dbReference>
<dbReference type="InterPro" id="IPR051223">
    <property type="entry name" value="Polycystin"/>
</dbReference>
<keyword evidence="3" id="KW-1185">Reference proteome</keyword>
<dbReference type="GO" id="GO:0005262">
    <property type="term" value="F:calcium channel activity"/>
    <property type="evidence" value="ECO:0007669"/>
    <property type="project" value="TreeGrafter"/>
</dbReference>
<evidence type="ECO:0000313" key="3">
    <source>
        <dbReference type="Proteomes" id="UP000694388"/>
    </source>
</evidence>
<dbReference type="Ensembl" id="ENSEBUT00000008588.1">
    <property type="protein sequence ID" value="ENSEBUP00000008096.1"/>
    <property type="gene ID" value="ENSEBUG00000005265.1"/>
</dbReference>
<protein>
    <submittedName>
        <fullName evidence="2">Uncharacterized protein</fullName>
    </submittedName>
</protein>
<evidence type="ECO:0000313" key="2">
    <source>
        <dbReference type="Ensembl" id="ENSEBUP00000008096.1"/>
    </source>
</evidence>
<accession>A0A8C4Q0H4</accession>
<sequence>MFLSNSVQVVIFSLFSTLKGKVERNHDDYMETYIAHYYSQGVETKLGENISASDRQLVNIPVINVEQMKRVTRQEKRRKQMRQDLFVYILYMVTLLLLAYRQMDENAFHVHMAMEKIYALDFEISDFNGYWSWLRDTVVSNMYPEELYARYKVKSSQRTFISDLQSHR</sequence>
<evidence type="ECO:0000256" key="1">
    <source>
        <dbReference type="SAM" id="Phobius"/>
    </source>
</evidence>
<name>A0A8C4Q0H4_EPTBU</name>